<evidence type="ECO:0000256" key="4">
    <source>
        <dbReference type="SAM" id="Phobius"/>
    </source>
</evidence>
<keyword evidence="6" id="KW-1185">Reference proteome</keyword>
<keyword evidence="4" id="KW-1133">Transmembrane helix</keyword>
<organism evidence="5 6">
    <name type="scientific">Amycolatopsis acididurans</name>
    <dbReference type="NCBI Taxonomy" id="2724524"/>
    <lineage>
        <taxon>Bacteria</taxon>
        <taxon>Bacillati</taxon>
        <taxon>Actinomycetota</taxon>
        <taxon>Actinomycetes</taxon>
        <taxon>Pseudonocardiales</taxon>
        <taxon>Pseudonocardiaceae</taxon>
        <taxon>Amycolatopsis</taxon>
    </lineage>
</organism>
<dbReference type="EMBL" id="JAAXLS010000001">
    <property type="protein sequence ID" value="NKQ51560.1"/>
    <property type="molecule type" value="Genomic_DNA"/>
</dbReference>
<proteinExistence type="predicted"/>
<sequence length="190" mass="20490">MTETSELTEKDTEAEEKPRPSPVPRKWSVRHKRGLAATVVVSLVVVVLLVVAGGALWYVRGTHDHQARDAAITVAAREEVLALLSLSPEGVQGSLDRVLSGSTGGWRQQFAQQADQFTQVVRDGQVRAQATISASGIQNADDNRATVLVSANAVVTNTDSPQGYPAVYRVLLGMEQQDGKWLVSDLQFVA</sequence>
<evidence type="ECO:0000313" key="6">
    <source>
        <dbReference type="Proteomes" id="UP000715441"/>
    </source>
</evidence>
<accession>A0ABX1IZK9</accession>
<comment type="subcellular location">
    <subcellularLocation>
        <location evidence="1">Membrane</location>
    </subcellularLocation>
</comment>
<protein>
    <recommendedName>
        <fullName evidence="7">Mce-associated membrane protein</fullName>
    </recommendedName>
</protein>
<dbReference type="PANTHER" id="PTHR37042">
    <property type="entry name" value="OUTER MEMBRANE PROTEIN RV1973"/>
    <property type="match status" value="1"/>
</dbReference>
<evidence type="ECO:0000256" key="1">
    <source>
        <dbReference type="ARBA" id="ARBA00004370"/>
    </source>
</evidence>
<keyword evidence="4" id="KW-0812">Transmembrane</keyword>
<evidence type="ECO:0008006" key="7">
    <source>
        <dbReference type="Google" id="ProtNLM"/>
    </source>
</evidence>
<name>A0ABX1IZK9_9PSEU</name>
<dbReference type="RefSeq" id="WP_168510560.1">
    <property type="nucleotide sequence ID" value="NZ_JAAXLS010000001.1"/>
</dbReference>
<dbReference type="PANTHER" id="PTHR37042:SF4">
    <property type="entry name" value="OUTER MEMBRANE PROTEIN RV1973"/>
    <property type="match status" value="1"/>
</dbReference>
<feature type="compositionally biased region" description="Basic and acidic residues" evidence="3">
    <location>
        <begin position="7"/>
        <end position="19"/>
    </location>
</feature>
<gene>
    <name evidence="5" type="ORF">HFP15_01550</name>
</gene>
<feature type="region of interest" description="Disordered" evidence="3">
    <location>
        <begin position="1"/>
        <end position="26"/>
    </location>
</feature>
<evidence type="ECO:0000256" key="2">
    <source>
        <dbReference type="ARBA" id="ARBA00023136"/>
    </source>
</evidence>
<evidence type="ECO:0000256" key="3">
    <source>
        <dbReference type="SAM" id="MobiDB-lite"/>
    </source>
</evidence>
<evidence type="ECO:0000313" key="5">
    <source>
        <dbReference type="EMBL" id="NKQ51560.1"/>
    </source>
</evidence>
<feature type="transmembrane region" description="Helical" evidence="4">
    <location>
        <begin position="35"/>
        <end position="59"/>
    </location>
</feature>
<dbReference type="Proteomes" id="UP000715441">
    <property type="component" value="Unassembled WGS sequence"/>
</dbReference>
<keyword evidence="2 4" id="KW-0472">Membrane</keyword>
<reference evidence="5 6" key="1">
    <citation type="submission" date="2020-04" db="EMBL/GenBank/DDBJ databases">
        <title>Novel species.</title>
        <authorList>
            <person name="Teo W.F.A."/>
            <person name="Lipun K."/>
            <person name="Srisuk N."/>
            <person name="Duangmal K."/>
        </authorList>
    </citation>
    <scope>NUCLEOTIDE SEQUENCE [LARGE SCALE GENOMIC DNA]</scope>
    <source>
        <strain evidence="5 6">K13G38</strain>
    </source>
</reference>
<comment type="caution">
    <text evidence="5">The sequence shown here is derived from an EMBL/GenBank/DDBJ whole genome shotgun (WGS) entry which is preliminary data.</text>
</comment>